<dbReference type="RefSeq" id="WP_090288833.1">
    <property type="nucleotide sequence ID" value="NZ_FNCK01000001.1"/>
</dbReference>
<dbReference type="FunFam" id="3.40.50.880:FF:000019">
    <property type="entry name" value="Phosphoribosylformylglycinamidine synthase subunit PurQ"/>
    <property type="match status" value="1"/>
</dbReference>
<dbReference type="STRING" id="120956.SAMN05421791_101127"/>
<dbReference type="PIRSF" id="PIRSF001586">
    <property type="entry name" value="FGAM_synth_I"/>
    <property type="match status" value="1"/>
</dbReference>
<feature type="active site" evidence="8">
    <location>
        <position position="195"/>
    </location>
</feature>
<evidence type="ECO:0000256" key="2">
    <source>
        <dbReference type="ARBA" id="ARBA00022598"/>
    </source>
</evidence>
<keyword evidence="6 8" id="KW-0067">ATP-binding</keyword>
<proteinExistence type="inferred from homology"/>
<evidence type="ECO:0000256" key="1">
    <source>
        <dbReference type="ARBA" id="ARBA00022490"/>
    </source>
</evidence>
<accession>A0A1G7P7M6</accession>
<evidence type="ECO:0000256" key="8">
    <source>
        <dbReference type="HAMAP-Rule" id="MF_00421"/>
    </source>
</evidence>
<comment type="subunit">
    <text evidence="8">Part of the FGAM synthase complex composed of 1 PurL, 1 PurQ and 2 PurS subunits.</text>
</comment>
<dbReference type="OrthoDB" id="9804441at2"/>
<protein>
    <recommendedName>
        <fullName evidence="8">Phosphoribosylformylglycinamidine synthase subunit PurQ</fullName>
        <shortName evidence="8">FGAM synthase</shortName>
        <ecNumber evidence="8">6.3.5.3</ecNumber>
    </recommendedName>
    <alternativeName>
        <fullName evidence="8">Formylglycinamide ribonucleotide amidotransferase subunit I</fullName>
        <shortName evidence="8">FGAR amidotransferase I</shortName>
        <shortName evidence="8">FGAR-AT I</shortName>
    </alternativeName>
    <alternativeName>
        <fullName evidence="8">Glutaminase PurQ</fullName>
        <ecNumber evidence="8">3.5.1.2</ecNumber>
    </alternativeName>
    <alternativeName>
        <fullName evidence="8">Phosphoribosylformylglycinamidine synthase subunit I</fullName>
    </alternativeName>
</protein>
<evidence type="ECO:0000256" key="6">
    <source>
        <dbReference type="ARBA" id="ARBA00022840"/>
    </source>
</evidence>
<dbReference type="EC" id="6.3.5.3" evidence="8"/>
<evidence type="ECO:0000256" key="4">
    <source>
        <dbReference type="ARBA" id="ARBA00022755"/>
    </source>
</evidence>
<comment type="subcellular location">
    <subcellularLocation>
        <location evidence="8">Cytoplasm</location>
    </subcellularLocation>
</comment>
<keyword evidence="3 8" id="KW-0547">Nucleotide-binding</keyword>
<keyword evidence="4 8" id="KW-0658">Purine biosynthesis</keyword>
<evidence type="ECO:0000256" key="7">
    <source>
        <dbReference type="ARBA" id="ARBA00022962"/>
    </source>
</evidence>
<dbReference type="PROSITE" id="PS51273">
    <property type="entry name" value="GATASE_TYPE_1"/>
    <property type="match status" value="1"/>
</dbReference>
<dbReference type="NCBIfam" id="TIGR01737">
    <property type="entry name" value="FGAM_synth_I"/>
    <property type="match status" value="1"/>
</dbReference>
<keyword evidence="1 8" id="KW-0963">Cytoplasm</keyword>
<dbReference type="Proteomes" id="UP000199708">
    <property type="component" value="Unassembled WGS sequence"/>
</dbReference>
<feature type="active site" description="Nucleophile" evidence="8">
    <location>
        <position position="86"/>
    </location>
</feature>
<comment type="function">
    <text evidence="8">Part of the phosphoribosylformylglycinamidine synthase complex involved in the purines biosynthetic pathway. Catalyzes the ATP-dependent conversion of formylglycinamide ribonucleotide (FGAR) and glutamine to yield formylglycinamidine ribonucleotide (FGAM) and glutamate. The FGAM synthase complex is composed of three subunits. PurQ produces an ammonia molecule by converting glutamine to glutamate. PurL transfers the ammonia molecule to FGAR to form FGAM in an ATP-dependent manner. PurS interacts with PurQ and PurL and is thought to assist in the transfer of the ammonia molecule from PurQ to PurL.</text>
</comment>
<dbReference type="GO" id="GO:0004359">
    <property type="term" value="F:glutaminase activity"/>
    <property type="evidence" value="ECO:0007669"/>
    <property type="project" value="UniProtKB-EC"/>
</dbReference>
<dbReference type="PANTHER" id="PTHR47552">
    <property type="entry name" value="PHOSPHORIBOSYLFORMYLGLYCINAMIDINE SYNTHASE SUBUNIT PURQ"/>
    <property type="match status" value="1"/>
</dbReference>
<dbReference type="GO" id="GO:0006189">
    <property type="term" value="P:'de novo' IMP biosynthetic process"/>
    <property type="evidence" value="ECO:0007669"/>
    <property type="project" value="UniProtKB-UniRule"/>
</dbReference>
<dbReference type="GO" id="GO:0004642">
    <property type="term" value="F:phosphoribosylformylglycinamidine synthase activity"/>
    <property type="evidence" value="ECO:0007669"/>
    <property type="project" value="UniProtKB-UniRule"/>
</dbReference>
<dbReference type="EC" id="3.5.1.2" evidence="8"/>
<comment type="catalytic activity">
    <reaction evidence="8">
        <text>N(2)-formyl-N(1)-(5-phospho-beta-D-ribosyl)glycinamide + L-glutamine + ATP + H2O = 2-formamido-N(1)-(5-O-phospho-beta-D-ribosyl)acetamidine + L-glutamate + ADP + phosphate + H(+)</text>
        <dbReference type="Rhea" id="RHEA:17129"/>
        <dbReference type="ChEBI" id="CHEBI:15377"/>
        <dbReference type="ChEBI" id="CHEBI:15378"/>
        <dbReference type="ChEBI" id="CHEBI:29985"/>
        <dbReference type="ChEBI" id="CHEBI:30616"/>
        <dbReference type="ChEBI" id="CHEBI:43474"/>
        <dbReference type="ChEBI" id="CHEBI:58359"/>
        <dbReference type="ChEBI" id="CHEBI:147286"/>
        <dbReference type="ChEBI" id="CHEBI:147287"/>
        <dbReference type="ChEBI" id="CHEBI:456216"/>
        <dbReference type="EC" id="6.3.5.3"/>
    </reaction>
</comment>
<dbReference type="UniPathway" id="UPA00074">
    <property type="reaction ID" value="UER00128"/>
</dbReference>
<dbReference type="PANTHER" id="PTHR47552:SF1">
    <property type="entry name" value="PHOSPHORIBOSYLFORMYLGLYCINAMIDINE SYNTHASE SUBUNIT PURQ"/>
    <property type="match status" value="1"/>
</dbReference>
<evidence type="ECO:0000313" key="10">
    <source>
        <dbReference type="Proteomes" id="UP000199708"/>
    </source>
</evidence>
<dbReference type="SMART" id="SM01211">
    <property type="entry name" value="GATase_5"/>
    <property type="match status" value="1"/>
</dbReference>
<reference evidence="9 10" key="1">
    <citation type="submission" date="2016-10" db="EMBL/GenBank/DDBJ databases">
        <authorList>
            <person name="de Groot N.N."/>
        </authorList>
    </citation>
    <scope>NUCLEOTIDE SEQUENCE [LARGE SCALE GENOMIC DNA]</scope>
    <source>
        <strain evidence="9 10">ATCC BAA-466</strain>
    </source>
</reference>
<keyword evidence="7 8" id="KW-0315">Glutamine amidotransferase</keyword>
<dbReference type="GO" id="GO:0005737">
    <property type="term" value="C:cytoplasm"/>
    <property type="evidence" value="ECO:0007669"/>
    <property type="project" value="UniProtKB-SubCell"/>
</dbReference>
<comment type="catalytic activity">
    <reaction evidence="8">
        <text>L-glutamine + H2O = L-glutamate + NH4(+)</text>
        <dbReference type="Rhea" id="RHEA:15889"/>
        <dbReference type="ChEBI" id="CHEBI:15377"/>
        <dbReference type="ChEBI" id="CHEBI:28938"/>
        <dbReference type="ChEBI" id="CHEBI:29985"/>
        <dbReference type="ChEBI" id="CHEBI:58359"/>
        <dbReference type="EC" id="3.5.1.2"/>
    </reaction>
</comment>
<sequence length="228" mass="24583">MKFAVIQFPGSNCDLDAFHAIKDIMGQEVEYVSHKATSLDGFDAVLVPGGFSFGDYLRCGAIASHSNVMQAVKEFAKQGKLVIGICNGFQILTEAGLLPGALIRNTSLKFISKKQALEVVNADSAFTNAYEVGQVITIPIAHGEGNYVVSEEELKSLEENNQILFRYAGENPNGSIANIAGISNEEGNVMAMMPHPERAVESIINGTDGMGVFQSMINHYQKKAVQHG</sequence>
<dbReference type="InterPro" id="IPR029062">
    <property type="entry name" value="Class_I_gatase-like"/>
</dbReference>
<dbReference type="SUPFAM" id="SSF52317">
    <property type="entry name" value="Class I glutamine amidotransferase-like"/>
    <property type="match status" value="1"/>
</dbReference>
<evidence type="ECO:0000256" key="3">
    <source>
        <dbReference type="ARBA" id="ARBA00022741"/>
    </source>
</evidence>
<dbReference type="AlphaFoldDB" id="A0A1G7P7M6"/>
<dbReference type="Gene3D" id="3.40.50.880">
    <property type="match status" value="1"/>
</dbReference>
<dbReference type="InterPro" id="IPR010075">
    <property type="entry name" value="PRibForGlyAmidine_synth_PurQ"/>
</dbReference>
<dbReference type="GO" id="GO:0005524">
    <property type="term" value="F:ATP binding"/>
    <property type="evidence" value="ECO:0007669"/>
    <property type="project" value="UniProtKB-KW"/>
</dbReference>
<gene>
    <name evidence="8" type="primary">purQ</name>
    <name evidence="9" type="ORF">SAMN05421791_101127</name>
</gene>
<keyword evidence="2 8" id="KW-0436">Ligase</keyword>
<keyword evidence="10" id="KW-1185">Reference proteome</keyword>
<keyword evidence="5 8" id="KW-0378">Hydrolase</keyword>
<organism evidence="9 10">
    <name type="scientific">Facklamia miroungae</name>
    <dbReference type="NCBI Taxonomy" id="120956"/>
    <lineage>
        <taxon>Bacteria</taxon>
        <taxon>Bacillati</taxon>
        <taxon>Bacillota</taxon>
        <taxon>Bacilli</taxon>
        <taxon>Lactobacillales</taxon>
        <taxon>Aerococcaceae</taxon>
        <taxon>Facklamia</taxon>
    </lineage>
</organism>
<dbReference type="CDD" id="cd01740">
    <property type="entry name" value="GATase1_FGAR_AT"/>
    <property type="match status" value="1"/>
</dbReference>
<comment type="pathway">
    <text evidence="8">Purine metabolism; IMP biosynthesis via de novo pathway; 5-amino-1-(5-phospho-D-ribosyl)imidazole from N(2)-formyl-N(1)-(5-phospho-D-ribosyl)glycinamide: step 1/2.</text>
</comment>
<evidence type="ECO:0000313" key="9">
    <source>
        <dbReference type="EMBL" id="SDF81450.1"/>
    </source>
</evidence>
<evidence type="ECO:0000256" key="5">
    <source>
        <dbReference type="ARBA" id="ARBA00022801"/>
    </source>
</evidence>
<feature type="active site" evidence="8">
    <location>
        <position position="197"/>
    </location>
</feature>
<dbReference type="NCBIfam" id="NF002957">
    <property type="entry name" value="PRK03619.1"/>
    <property type="match status" value="1"/>
</dbReference>
<dbReference type="Pfam" id="PF13507">
    <property type="entry name" value="GATase_5"/>
    <property type="match status" value="1"/>
</dbReference>
<dbReference type="HAMAP" id="MF_00421">
    <property type="entry name" value="PurQ"/>
    <property type="match status" value="1"/>
</dbReference>
<dbReference type="EMBL" id="FNCK01000001">
    <property type="protein sequence ID" value="SDF81450.1"/>
    <property type="molecule type" value="Genomic_DNA"/>
</dbReference>
<name>A0A1G7P7M6_9LACT</name>